<dbReference type="AlphaFoldDB" id="A0A939NMC9"/>
<accession>A0A939NMC9</accession>
<sequence>MQGPGARRSRAGLRWFGSRLFSTQDCRCERKGHGFLLLVEDREHHALTGADTSRRVEHEKHPRRGDAPSQWSVQKRTGSVNAANRVAALEDQGCPRAGADDRQRHTGRMKARRHSVADQTEPNAVQFGPSAGKSSDAFRSPDKGAEASQGFGWRESIHLWASRPRPSSKPFAASAISQPVSWLGPEIWRASHTRSPLFRQRAPAPATIDRKRSPRRLAVLHTKASGETARISAGTSIREPRRNAIRGEMTFSPSRP</sequence>
<feature type="region of interest" description="Disordered" evidence="1">
    <location>
        <begin position="220"/>
        <end position="256"/>
    </location>
</feature>
<protein>
    <submittedName>
        <fullName evidence="2">Uncharacterized protein</fullName>
    </submittedName>
</protein>
<proteinExistence type="predicted"/>
<evidence type="ECO:0000313" key="2">
    <source>
        <dbReference type="EMBL" id="MBO2007036.1"/>
    </source>
</evidence>
<feature type="region of interest" description="Disordered" evidence="1">
    <location>
        <begin position="47"/>
        <end position="150"/>
    </location>
</feature>
<feature type="compositionally biased region" description="Basic and acidic residues" evidence="1">
    <location>
        <begin position="47"/>
        <end position="66"/>
    </location>
</feature>
<reference evidence="2" key="1">
    <citation type="submission" date="2021-03" db="EMBL/GenBank/DDBJ databases">
        <title>Molecular epidemiology and mechanisms of colistin and carbapenem resistance in Enterobacteriaceae from clinical isolates, the environment and porcine samples in Pretoria, South Africa.</title>
        <authorList>
            <person name="Bogoshi D."/>
            <person name="Mbelle N.M."/>
            <person name="Naidoo V."/>
            <person name="Osei Sekyere J."/>
        </authorList>
    </citation>
    <scope>NUCLEOTIDE SEQUENCE</scope>
    <source>
        <strain evidence="2">C080</strain>
    </source>
</reference>
<gene>
    <name evidence="2" type="ORF">J4732_14715</name>
</gene>
<feature type="compositionally biased region" description="Polar residues" evidence="1">
    <location>
        <begin position="69"/>
        <end position="82"/>
    </location>
</feature>
<organism evidence="2">
    <name type="scientific">Serratia marcescens</name>
    <dbReference type="NCBI Taxonomy" id="615"/>
    <lineage>
        <taxon>Bacteria</taxon>
        <taxon>Pseudomonadati</taxon>
        <taxon>Pseudomonadota</taxon>
        <taxon>Gammaproteobacteria</taxon>
        <taxon>Enterobacterales</taxon>
        <taxon>Yersiniaceae</taxon>
        <taxon>Serratia</taxon>
    </lineage>
</organism>
<evidence type="ECO:0000256" key="1">
    <source>
        <dbReference type="SAM" id="MobiDB-lite"/>
    </source>
</evidence>
<dbReference type="EMBL" id="JAGETR010000093">
    <property type="protein sequence ID" value="MBO2007036.1"/>
    <property type="molecule type" value="Genomic_DNA"/>
</dbReference>
<feature type="compositionally biased region" description="Basic residues" evidence="1">
    <location>
        <begin position="105"/>
        <end position="114"/>
    </location>
</feature>
<name>A0A939NMC9_SERMA</name>
<comment type="caution">
    <text evidence="2">The sequence shown here is derived from an EMBL/GenBank/DDBJ whole genome shotgun (WGS) entry which is preliminary data.</text>
</comment>